<feature type="compositionally biased region" description="Basic and acidic residues" evidence="1">
    <location>
        <begin position="39"/>
        <end position="56"/>
    </location>
</feature>
<gene>
    <name evidence="2" type="ORF">SCOCK_150099</name>
</gene>
<evidence type="ECO:0000313" key="3">
    <source>
        <dbReference type="Proteomes" id="UP001152519"/>
    </source>
</evidence>
<feature type="region of interest" description="Disordered" evidence="1">
    <location>
        <begin position="1"/>
        <end position="162"/>
    </location>
</feature>
<feature type="region of interest" description="Disordered" evidence="1">
    <location>
        <begin position="192"/>
        <end position="211"/>
    </location>
</feature>
<sequence>MGDGRGDREPRGPQDGRPSVGGPGHGGLRCPDRRRHRAQDRLDDRRAGQRGRDQTPAHHRRRPTGRHAQLIRPARRPTGGPRSLSIASRRGEPFKRPTPRRGSAVGHGATRRPCALTGPERKAQRAPCRCTAGKDPGLLGATGPGEHGPFGPWPEPDEGETAAVCSTPGLIRSGEPQQDQSHRDFLYLNYSHPRSERPGELSGAPATAVPDPGFSRFRCPARCSRRWRSRG</sequence>
<dbReference type="Proteomes" id="UP001152519">
    <property type="component" value="Unassembled WGS sequence"/>
</dbReference>
<organism evidence="2 3">
    <name type="scientific">Actinacidiphila cocklensis</name>
    <dbReference type="NCBI Taxonomy" id="887465"/>
    <lineage>
        <taxon>Bacteria</taxon>
        <taxon>Bacillati</taxon>
        <taxon>Actinomycetota</taxon>
        <taxon>Actinomycetes</taxon>
        <taxon>Kitasatosporales</taxon>
        <taxon>Streptomycetaceae</taxon>
        <taxon>Actinacidiphila</taxon>
    </lineage>
</organism>
<name>A0A9W4GR08_9ACTN</name>
<evidence type="ECO:0000256" key="1">
    <source>
        <dbReference type="SAM" id="MobiDB-lite"/>
    </source>
</evidence>
<reference evidence="2" key="1">
    <citation type="submission" date="2021-05" db="EMBL/GenBank/DDBJ databases">
        <authorList>
            <person name="Arsene-Ploetze F."/>
        </authorList>
    </citation>
    <scope>NUCLEOTIDE SEQUENCE</scope>
    <source>
        <strain evidence="2">DSM 42138</strain>
    </source>
</reference>
<evidence type="ECO:0000313" key="2">
    <source>
        <dbReference type="EMBL" id="CAG6392126.1"/>
    </source>
</evidence>
<proteinExistence type="predicted"/>
<keyword evidence="3" id="KW-1185">Reference proteome</keyword>
<accession>A0A9W4GR08</accession>
<dbReference type="AlphaFoldDB" id="A0A9W4GR08"/>
<comment type="caution">
    <text evidence="2">The sequence shown here is derived from an EMBL/GenBank/DDBJ whole genome shotgun (WGS) entry which is preliminary data.</text>
</comment>
<feature type="compositionally biased region" description="Basic and acidic residues" evidence="1">
    <location>
        <begin position="1"/>
        <end position="14"/>
    </location>
</feature>
<dbReference type="EMBL" id="CAJSLV010000043">
    <property type="protein sequence ID" value="CAG6392126.1"/>
    <property type="molecule type" value="Genomic_DNA"/>
</dbReference>
<protein>
    <submittedName>
        <fullName evidence="2">Uncharacterized protein</fullName>
    </submittedName>
</protein>